<evidence type="ECO:0000313" key="2">
    <source>
        <dbReference type="EMBL" id="HIZ30800.1"/>
    </source>
</evidence>
<proteinExistence type="predicted"/>
<comment type="caution">
    <text evidence="2">The sequence shown here is derived from an EMBL/GenBank/DDBJ whole genome shotgun (WGS) entry which is preliminary data.</text>
</comment>
<keyword evidence="1" id="KW-1133">Transmembrane helix</keyword>
<feature type="transmembrane region" description="Helical" evidence="1">
    <location>
        <begin position="6"/>
        <end position="23"/>
    </location>
</feature>
<evidence type="ECO:0000313" key="3">
    <source>
        <dbReference type="Proteomes" id="UP000824035"/>
    </source>
</evidence>
<accession>A0A9D2IYX4</accession>
<organism evidence="2 3">
    <name type="scientific">Candidatus Allofournierella merdipullorum</name>
    <dbReference type="NCBI Taxonomy" id="2838595"/>
    <lineage>
        <taxon>Bacteria</taxon>
        <taxon>Bacillati</taxon>
        <taxon>Bacillota</taxon>
        <taxon>Clostridia</taxon>
        <taxon>Eubacteriales</taxon>
        <taxon>Oscillospiraceae</taxon>
        <taxon>Allofournierella</taxon>
    </lineage>
</organism>
<gene>
    <name evidence="2" type="ORF">H9813_06185</name>
</gene>
<sequence length="125" mass="14088">MDWVTWINTAVGIIGIIVGVIGWKSLSTATKIKNVAKADNNATIQQANVIHNGLDAYAVIKLSREIPQEELKIVIEEINKLREKVDSIPRIEFRTEENEFGGTTVIIDDKRFADEERLEKKLADI</sequence>
<name>A0A9D2IYX4_9FIRM</name>
<keyword evidence="1" id="KW-0472">Membrane</keyword>
<evidence type="ECO:0000256" key="1">
    <source>
        <dbReference type="SAM" id="Phobius"/>
    </source>
</evidence>
<protein>
    <submittedName>
        <fullName evidence="2">Uncharacterized protein</fullName>
    </submittedName>
</protein>
<dbReference type="Proteomes" id="UP000824035">
    <property type="component" value="Unassembled WGS sequence"/>
</dbReference>
<dbReference type="EMBL" id="DXBV01000056">
    <property type="protein sequence ID" value="HIZ30800.1"/>
    <property type="molecule type" value="Genomic_DNA"/>
</dbReference>
<reference evidence="2" key="1">
    <citation type="journal article" date="2021" name="PeerJ">
        <title>Extensive microbial diversity within the chicken gut microbiome revealed by metagenomics and culture.</title>
        <authorList>
            <person name="Gilroy R."/>
            <person name="Ravi A."/>
            <person name="Getino M."/>
            <person name="Pursley I."/>
            <person name="Horton D.L."/>
            <person name="Alikhan N.F."/>
            <person name="Baker D."/>
            <person name="Gharbi K."/>
            <person name="Hall N."/>
            <person name="Watson M."/>
            <person name="Adriaenssens E.M."/>
            <person name="Foster-Nyarko E."/>
            <person name="Jarju S."/>
            <person name="Secka A."/>
            <person name="Antonio M."/>
            <person name="Oren A."/>
            <person name="Chaudhuri R.R."/>
            <person name="La Ragione R."/>
            <person name="Hildebrand F."/>
            <person name="Pallen M.J."/>
        </authorList>
    </citation>
    <scope>NUCLEOTIDE SEQUENCE</scope>
    <source>
        <strain evidence="2">ChiGjej4B4-18154</strain>
    </source>
</reference>
<reference evidence="2" key="2">
    <citation type="submission" date="2021-04" db="EMBL/GenBank/DDBJ databases">
        <authorList>
            <person name="Gilroy R."/>
        </authorList>
    </citation>
    <scope>NUCLEOTIDE SEQUENCE</scope>
    <source>
        <strain evidence="2">ChiGjej4B4-18154</strain>
    </source>
</reference>
<keyword evidence="1" id="KW-0812">Transmembrane</keyword>
<dbReference type="AlphaFoldDB" id="A0A9D2IYX4"/>